<dbReference type="Pfam" id="PF00551">
    <property type="entry name" value="Formyl_trans_N"/>
    <property type="match status" value="1"/>
</dbReference>
<proteinExistence type="predicted"/>
<dbReference type="InterPro" id="IPR002376">
    <property type="entry name" value="Formyl_transf_N"/>
</dbReference>
<dbReference type="EMBL" id="AHMU02000065">
    <property type="protein sequence ID" value="EMN20510.1"/>
    <property type="molecule type" value="Genomic_DNA"/>
</dbReference>
<dbReference type="SUPFAM" id="SSF53328">
    <property type="entry name" value="Formyltransferase"/>
    <property type="match status" value="1"/>
</dbReference>
<dbReference type="InterPro" id="IPR036477">
    <property type="entry name" value="Formyl_transf_N_sf"/>
</dbReference>
<sequence length="265" mass="30276">MKVTIFTSNQPRHLSLIKDLSNVFEEVFAVIEVNTVFPGKKADFFKKSEIMQRYFSYVIESEKKIFGEISILPNNVRLLIIKNGDLNELPMSILSPMLESDEYIVFGSSYIQGDLIDFLISRNAYNIHMGLSPYYRGSSCNFWAAHDRNFNMIGATIHMLSKGLDSGPILFHTLPKFESGDSAFDFGMRAVKSAHVGLVENLINGKIKEFKPEIQNKSLEIKYTKNSDFTDEVALKYLNSIPSNKEMMSFLSKSNLNIYIRPFYL</sequence>
<keyword evidence="2" id="KW-0808">Transferase</keyword>
<gene>
    <name evidence="2" type="ORF">LEP1GSC063_3056</name>
</gene>
<dbReference type="Proteomes" id="UP000012106">
    <property type="component" value="Unassembled WGS sequence"/>
</dbReference>
<protein>
    <submittedName>
        <fullName evidence="2">Formyl transferase domain protein</fullName>
    </submittedName>
</protein>
<evidence type="ECO:0000313" key="2">
    <source>
        <dbReference type="EMBL" id="EMN20510.1"/>
    </source>
</evidence>
<dbReference type="AlphaFoldDB" id="M6JLT7"/>
<organism evidence="2 3">
    <name type="scientific">Leptospira santarosai serovar Arenal str. MAVJ 401</name>
    <dbReference type="NCBI Taxonomy" id="1049976"/>
    <lineage>
        <taxon>Bacteria</taxon>
        <taxon>Pseudomonadati</taxon>
        <taxon>Spirochaetota</taxon>
        <taxon>Spirochaetia</taxon>
        <taxon>Leptospirales</taxon>
        <taxon>Leptospiraceae</taxon>
        <taxon>Leptospira</taxon>
    </lineage>
</organism>
<comment type="caution">
    <text evidence="2">The sequence shown here is derived from an EMBL/GenBank/DDBJ whole genome shotgun (WGS) entry which is preliminary data.</text>
</comment>
<dbReference type="Gene3D" id="3.40.50.170">
    <property type="entry name" value="Formyl transferase, N-terminal domain"/>
    <property type="match status" value="1"/>
</dbReference>
<dbReference type="RefSeq" id="WP_004472169.1">
    <property type="nucleotide sequence ID" value="NZ_AHMU02000065.1"/>
</dbReference>
<evidence type="ECO:0000259" key="1">
    <source>
        <dbReference type="Pfam" id="PF00551"/>
    </source>
</evidence>
<accession>M6JLT7</accession>
<feature type="domain" description="Formyl transferase N-terminal" evidence="1">
    <location>
        <begin position="123"/>
        <end position="200"/>
    </location>
</feature>
<evidence type="ECO:0000313" key="3">
    <source>
        <dbReference type="Proteomes" id="UP000012106"/>
    </source>
</evidence>
<dbReference type="GO" id="GO:0016740">
    <property type="term" value="F:transferase activity"/>
    <property type="evidence" value="ECO:0007669"/>
    <property type="project" value="UniProtKB-KW"/>
</dbReference>
<name>M6JLT7_9LEPT</name>
<reference evidence="2 3" key="1">
    <citation type="submission" date="2013-01" db="EMBL/GenBank/DDBJ databases">
        <authorList>
            <person name="Harkins D.M."/>
            <person name="Durkin A.S."/>
            <person name="Brinkac L.M."/>
            <person name="Haft D.H."/>
            <person name="Selengut J.D."/>
            <person name="Sanka R."/>
            <person name="DePew J."/>
            <person name="Purushe J."/>
            <person name="Hartskeerl R.A."/>
            <person name="Ahmed A."/>
            <person name="van der Linden H."/>
            <person name="Goris M.G.A."/>
            <person name="Vinetz J.M."/>
            <person name="Sutton G.G."/>
            <person name="Nierman W.C."/>
            <person name="Fouts D.E."/>
        </authorList>
    </citation>
    <scope>NUCLEOTIDE SEQUENCE [LARGE SCALE GENOMIC DNA]</scope>
    <source>
        <strain evidence="2 3">MAVJ 401</strain>
    </source>
</reference>